<dbReference type="OrthoDB" id="7745874at2"/>
<feature type="chain" id="PRO_5013255254" evidence="1">
    <location>
        <begin position="21"/>
        <end position="93"/>
    </location>
</feature>
<keyword evidence="3" id="KW-1185">Reference proteome</keyword>
<feature type="signal peptide" evidence="1">
    <location>
        <begin position="1"/>
        <end position="20"/>
    </location>
</feature>
<gene>
    <name evidence="2" type="ORF">PSJ8397_01751</name>
</gene>
<keyword evidence="1" id="KW-0732">Signal</keyword>
<evidence type="ECO:0000313" key="2">
    <source>
        <dbReference type="EMBL" id="SLN34951.1"/>
    </source>
</evidence>
<accession>A0A1Y5S8M3</accession>
<evidence type="ECO:0000256" key="1">
    <source>
        <dbReference type="SAM" id="SignalP"/>
    </source>
</evidence>
<sequence>MKRTLLITVTLMAVSSTAHAACFADYKAKRDDPLRLHYGVAEITGDCTVDAAAAQLAPRLAQDDWQLLSIESVFDEAGLEEREESAGENYLRY</sequence>
<organism evidence="2 3">
    <name type="scientific">Pseudooctadecabacter jejudonensis</name>
    <dbReference type="NCBI Taxonomy" id="1391910"/>
    <lineage>
        <taxon>Bacteria</taxon>
        <taxon>Pseudomonadati</taxon>
        <taxon>Pseudomonadota</taxon>
        <taxon>Alphaproteobacteria</taxon>
        <taxon>Rhodobacterales</taxon>
        <taxon>Paracoccaceae</taxon>
        <taxon>Pseudooctadecabacter</taxon>
    </lineage>
</organism>
<evidence type="ECO:0000313" key="3">
    <source>
        <dbReference type="Proteomes" id="UP000193623"/>
    </source>
</evidence>
<protein>
    <submittedName>
        <fullName evidence="2">Uncharacterized protein</fullName>
    </submittedName>
</protein>
<reference evidence="2 3" key="1">
    <citation type="submission" date="2017-03" db="EMBL/GenBank/DDBJ databases">
        <authorList>
            <person name="Afonso C.L."/>
            <person name="Miller P.J."/>
            <person name="Scott M.A."/>
            <person name="Spackman E."/>
            <person name="Goraichik I."/>
            <person name="Dimitrov K.M."/>
            <person name="Suarez D.L."/>
            <person name="Swayne D.E."/>
        </authorList>
    </citation>
    <scope>NUCLEOTIDE SEQUENCE [LARGE SCALE GENOMIC DNA]</scope>
    <source>
        <strain evidence="2 3">CECT 8397</strain>
    </source>
</reference>
<dbReference type="AlphaFoldDB" id="A0A1Y5S8M3"/>
<dbReference type="EMBL" id="FWFT01000002">
    <property type="protein sequence ID" value="SLN34951.1"/>
    <property type="molecule type" value="Genomic_DNA"/>
</dbReference>
<proteinExistence type="predicted"/>
<name>A0A1Y5S8M3_9RHOB</name>
<dbReference type="RefSeq" id="WP_085864151.1">
    <property type="nucleotide sequence ID" value="NZ_FWFT01000002.1"/>
</dbReference>
<dbReference type="Proteomes" id="UP000193623">
    <property type="component" value="Unassembled WGS sequence"/>
</dbReference>